<sequence>MYQPTRRGFIAAGALMMLARPLRAAPKPVSLIVPYAAGGPNDNFARLLAEGMSAEIGRPFIVENKPGANGIIGSSYVARAAADGSTLLMGGSGPLSLNILLRPSLQYGFDSFASVAMLFDGPLTITVPPQMGVNSLAELVAYAKREGRPLTYGSLGPGSVTDLYGLILSKTLGIPLTAVPYKSTPTSLMDLISGRNDLSFMTPIALADHQKAGAVKILTLTTDRRDPALPEVPCVTELGYPQLKASYWTALHAPKGTPGELVQAYAAAAIKTVQTPGFRQMLVTNGQTEKAGGPQALDAQLEADRQYWGKVIKDNQIVLD</sequence>
<feature type="chain" id="PRO_5042823506" evidence="2">
    <location>
        <begin position="25"/>
        <end position="320"/>
    </location>
</feature>
<evidence type="ECO:0000313" key="4">
    <source>
        <dbReference type="Proteomes" id="UP000282741"/>
    </source>
</evidence>
<evidence type="ECO:0000256" key="2">
    <source>
        <dbReference type="SAM" id="SignalP"/>
    </source>
</evidence>
<dbReference type="Gene3D" id="3.40.190.10">
    <property type="entry name" value="Periplasmic binding protein-like II"/>
    <property type="match status" value="1"/>
</dbReference>
<gene>
    <name evidence="3" type="ORF">CS347_05320</name>
</gene>
<protein>
    <submittedName>
        <fullName evidence="3">Tripartite tricarboxylate transporter substrate binding protein</fullName>
    </submittedName>
</protein>
<dbReference type="InterPro" id="IPR005064">
    <property type="entry name" value="BUG"/>
</dbReference>
<dbReference type="PANTHER" id="PTHR42928:SF5">
    <property type="entry name" value="BLR1237 PROTEIN"/>
    <property type="match status" value="1"/>
</dbReference>
<dbReference type="PANTHER" id="PTHR42928">
    <property type="entry name" value="TRICARBOXYLATE-BINDING PROTEIN"/>
    <property type="match status" value="1"/>
</dbReference>
<keyword evidence="2" id="KW-0732">Signal</keyword>
<dbReference type="RefSeq" id="WP_048939791.1">
    <property type="nucleotide sequence ID" value="NZ_CP012077.1"/>
</dbReference>
<dbReference type="SUPFAM" id="SSF53850">
    <property type="entry name" value="Periplasmic binding protein-like II"/>
    <property type="match status" value="1"/>
</dbReference>
<organism evidence="3 4">
    <name type="scientific">Bordetella hinzii</name>
    <dbReference type="NCBI Taxonomy" id="103855"/>
    <lineage>
        <taxon>Bacteria</taxon>
        <taxon>Pseudomonadati</taxon>
        <taxon>Pseudomonadota</taxon>
        <taxon>Betaproteobacteria</taxon>
        <taxon>Burkholderiales</taxon>
        <taxon>Alcaligenaceae</taxon>
        <taxon>Bordetella</taxon>
    </lineage>
</organism>
<dbReference type="Gene3D" id="3.40.190.150">
    <property type="entry name" value="Bordetella uptake gene, domain 1"/>
    <property type="match status" value="1"/>
</dbReference>
<reference evidence="4" key="1">
    <citation type="submission" date="2017-10" db="EMBL/GenBank/DDBJ databases">
        <title>Whole genome sequencing of various Bordetella species.</title>
        <authorList>
            <person name="Weigand M.R."/>
            <person name="Loparev V."/>
            <person name="Peng Y."/>
            <person name="Bowden K.E."/>
            <person name="Tondella M.L."/>
            <person name="Williams M.M."/>
        </authorList>
    </citation>
    <scope>NUCLEOTIDE SEQUENCE [LARGE SCALE GENOMIC DNA]</scope>
    <source>
        <strain evidence="4">H720</strain>
    </source>
</reference>
<dbReference type="EMBL" id="CP024172">
    <property type="protein sequence ID" value="AZW16235.1"/>
    <property type="molecule type" value="Genomic_DNA"/>
</dbReference>
<feature type="signal peptide" evidence="2">
    <location>
        <begin position="1"/>
        <end position="24"/>
    </location>
</feature>
<name>A0AAN1RUT7_9BORD</name>
<dbReference type="InterPro" id="IPR042100">
    <property type="entry name" value="Bug_dom1"/>
</dbReference>
<accession>A0AAN1RUT7</accession>
<dbReference type="Proteomes" id="UP000282741">
    <property type="component" value="Chromosome"/>
</dbReference>
<dbReference type="AlphaFoldDB" id="A0AAN1RUT7"/>
<evidence type="ECO:0000313" key="3">
    <source>
        <dbReference type="EMBL" id="AZW16235.1"/>
    </source>
</evidence>
<dbReference type="CDD" id="cd07012">
    <property type="entry name" value="PBP2_Bug_TTT"/>
    <property type="match status" value="1"/>
</dbReference>
<dbReference type="Pfam" id="PF03401">
    <property type="entry name" value="TctC"/>
    <property type="match status" value="1"/>
</dbReference>
<proteinExistence type="inferred from homology"/>
<dbReference type="PIRSF" id="PIRSF017082">
    <property type="entry name" value="YflP"/>
    <property type="match status" value="1"/>
</dbReference>
<comment type="similarity">
    <text evidence="1">Belongs to the UPF0065 (bug) family.</text>
</comment>
<evidence type="ECO:0000256" key="1">
    <source>
        <dbReference type="ARBA" id="ARBA00006987"/>
    </source>
</evidence>